<dbReference type="InterPro" id="IPR029052">
    <property type="entry name" value="Metallo-depent_PP-like"/>
</dbReference>
<reference evidence="7 8" key="1">
    <citation type="submission" date="2023-10" db="EMBL/GenBank/DDBJ databases">
        <authorList>
            <person name="Maclean D."/>
            <person name="Macfadyen A."/>
        </authorList>
    </citation>
    <scope>NUCLEOTIDE SEQUENCE [LARGE SCALE GENOMIC DNA]</scope>
</reference>
<evidence type="ECO:0008006" key="9">
    <source>
        <dbReference type="Google" id="ProtNLM"/>
    </source>
</evidence>
<evidence type="ECO:0000259" key="6">
    <source>
        <dbReference type="Pfam" id="PF17808"/>
    </source>
</evidence>
<dbReference type="InterPro" id="IPR008963">
    <property type="entry name" value="Purple_acid_Pase-like_N"/>
</dbReference>
<keyword evidence="3 4" id="KW-0732">Signal</keyword>
<keyword evidence="2" id="KW-0964">Secreted</keyword>
<evidence type="ECO:0000256" key="1">
    <source>
        <dbReference type="ARBA" id="ARBA00004613"/>
    </source>
</evidence>
<feature type="domain" description="Purple acid phosphatase N-terminal" evidence="5">
    <location>
        <begin position="129"/>
        <end position="232"/>
    </location>
</feature>
<dbReference type="AlphaFoldDB" id="A0AAV1IGY6"/>
<sequence length="417" mass="45844">MPRWPVATAVALLMLAACVRSQPFTSIATGAAVSWSGIPNPTNADVIALYVQAPGTTVDTLAPLKFQWANRSPGYDQGSGSITFQVLNQRYPTFFVYFSNIQSNGVSNSYTSNKVIAVSKPIAITPNEPTQGHLSFTNITGQVVVQWTTRDVGTPVAQVGTASGTYTQTAAAVTNTYPRSEMVGPPANSFGYFDPGSLHYATLTGLAPNTQYFYRYGDSALALFSPEYSFTTPPLPAASASVKWLAWADAGQAVADGTNEYDYYDDYDELNSSPYGTDQQAYESAFDTWEIEQASDLGFVTQWDVYFEQYKPIYTLLPVMTLPGNHERDAPATGDRYYPLEKKTDSGGEAGFPYELRLKMPTPTQRSEWYSFNHGPVHFIQTSTEQPFGAGSPQWQFVVNDLQTVDRSVTPWVIVLF</sequence>
<feature type="signal peptide" evidence="4">
    <location>
        <begin position="1"/>
        <end position="21"/>
    </location>
</feature>
<gene>
    <name evidence="7" type="ORF">CVIRNUC_009284</name>
</gene>
<dbReference type="PANTHER" id="PTHR45778:SF3">
    <property type="entry name" value="PURPLE ACID PHOSPHATASE"/>
    <property type="match status" value="1"/>
</dbReference>
<keyword evidence="8" id="KW-1185">Reference proteome</keyword>
<dbReference type="SUPFAM" id="SSF56300">
    <property type="entry name" value="Metallo-dependent phosphatases"/>
    <property type="match status" value="1"/>
</dbReference>
<dbReference type="Pfam" id="PF17808">
    <property type="entry name" value="fn3_PAP"/>
    <property type="match status" value="1"/>
</dbReference>
<dbReference type="PROSITE" id="PS51257">
    <property type="entry name" value="PROKAR_LIPOPROTEIN"/>
    <property type="match status" value="1"/>
</dbReference>
<evidence type="ECO:0000259" key="5">
    <source>
        <dbReference type="Pfam" id="PF16656"/>
    </source>
</evidence>
<organism evidence="7 8">
    <name type="scientific">Coccomyxa viridis</name>
    <dbReference type="NCBI Taxonomy" id="1274662"/>
    <lineage>
        <taxon>Eukaryota</taxon>
        <taxon>Viridiplantae</taxon>
        <taxon>Chlorophyta</taxon>
        <taxon>core chlorophytes</taxon>
        <taxon>Trebouxiophyceae</taxon>
        <taxon>Trebouxiophyceae incertae sedis</taxon>
        <taxon>Coccomyxaceae</taxon>
        <taxon>Coccomyxa</taxon>
    </lineage>
</organism>
<dbReference type="Pfam" id="PF16656">
    <property type="entry name" value="Pur_ac_phosph_N"/>
    <property type="match status" value="1"/>
</dbReference>
<evidence type="ECO:0000256" key="4">
    <source>
        <dbReference type="SAM" id="SignalP"/>
    </source>
</evidence>
<feature type="chain" id="PRO_5043729430" description="Purple acid phosphatase" evidence="4">
    <location>
        <begin position="22"/>
        <end position="417"/>
    </location>
</feature>
<name>A0AAV1IGY6_9CHLO</name>
<evidence type="ECO:0000256" key="3">
    <source>
        <dbReference type="ARBA" id="ARBA00022729"/>
    </source>
</evidence>
<dbReference type="SUPFAM" id="SSF49363">
    <property type="entry name" value="Purple acid phosphatase, N-terminal domain"/>
    <property type="match status" value="1"/>
</dbReference>
<feature type="domain" description="Purple acid phosphatase Fn3-like" evidence="6">
    <location>
        <begin position="28"/>
        <end position="104"/>
    </location>
</feature>
<dbReference type="InterPro" id="IPR040974">
    <property type="entry name" value="Fn3_PAP"/>
</dbReference>
<dbReference type="GO" id="GO:0046872">
    <property type="term" value="F:metal ion binding"/>
    <property type="evidence" value="ECO:0007669"/>
    <property type="project" value="InterPro"/>
</dbReference>
<evidence type="ECO:0000256" key="2">
    <source>
        <dbReference type="ARBA" id="ARBA00022525"/>
    </source>
</evidence>
<dbReference type="InterPro" id="IPR015914">
    <property type="entry name" value="PAPs_N"/>
</dbReference>
<comment type="caution">
    <text evidence="7">The sequence shown here is derived from an EMBL/GenBank/DDBJ whole genome shotgun (WGS) entry which is preliminary data.</text>
</comment>
<dbReference type="EMBL" id="CAUYUE010000013">
    <property type="protein sequence ID" value="CAK0786071.1"/>
    <property type="molecule type" value="Genomic_DNA"/>
</dbReference>
<proteinExistence type="predicted"/>
<comment type="subcellular location">
    <subcellularLocation>
        <location evidence="1">Secreted</location>
    </subcellularLocation>
</comment>
<evidence type="ECO:0000313" key="8">
    <source>
        <dbReference type="Proteomes" id="UP001314263"/>
    </source>
</evidence>
<protein>
    <recommendedName>
        <fullName evidence="9">Purple acid phosphatase</fullName>
    </recommendedName>
</protein>
<dbReference type="PANTHER" id="PTHR45778">
    <property type="entry name" value="PURPLE ACID PHOSPHATASE-RELATED"/>
    <property type="match status" value="1"/>
</dbReference>
<dbReference type="Gene3D" id="3.60.21.10">
    <property type="match status" value="1"/>
</dbReference>
<evidence type="ECO:0000313" key="7">
    <source>
        <dbReference type="EMBL" id="CAK0786071.1"/>
    </source>
</evidence>
<dbReference type="Proteomes" id="UP001314263">
    <property type="component" value="Unassembled WGS sequence"/>
</dbReference>
<dbReference type="Gene3D" id="2.60.40.380">
    <property type="entry name" value="Purple acid phosphatase-like, N-terminal"/>
    <property type="match status" value="1"/>
</dbReference>
<dbReference type="GO" id="GO:0003993">
    <property type="term" value="F:acid phosphatase activity"/>
    <property type="evidence" value="ECO:0007669"/>
    <property type="project" value="InterPro"/>
</dbReference>
<dbReference type="GO" id="GO:0005576">
    <property type="term" value="C:extracellular region"/>
    <property type="evidence" value="ECO:0007669"/>
    <property type="project" value="UniProtKB-SubCell"/>
</dbReference>
<accession>A0AAV1IGY6</accession>